<dbReference type="HAMAP" id="MF_00456">
    <property type="entry name" value="ProB"/>
    <property type="match status" value="1"/>
</dbReference>
<evidence type="ECO:0000256" key="5">
    <source>
        <dbReference type="ARBA" id="ARBA00022741"/>
    </source>
</evidence>
<feature type="binding site" evidence="8">
    <location>
        <begin position="209"/>
        <end position="215"/>
    </location>
    <ligand>
        <name>ATP</name>
        <dbReference type="ChEBI" id="CHEBI:30616"/>
    </ligand>
</feature>
<dbReference type="InterPro" id="IPR001057">
    <property type="entry name" value="Glu/AcGlu_kinase"/>
</dbReference>
<comment type="catalytic activity">
    <reaction evidence="8">
        <text>L-glutamate + ATP = L-glutamyl 5-phosphate + ADP</text>
        <dbReference type="Rhea" id="RHEA:14877"/>
        <dbReference type="ChEBI" id="CHEBI:29985"/>
        <dbReference type="ChEBI" id="CHEBI:30616"/>
        <dbReference type="ChEBI" id="CHEBI:58274"/>
        <dbReference type="ChEBI" id="CHEBI:456216"/>
        <dbReference type="EC" id="2.7.2.11"/>
    </reaction>
</comment>
<gene>
    <name evidence="8 10" type="primary">proB</name>
    <name evidence="10" type="ORF">CF168_20460</name>
</gene>
<feature type="binding site" evidence="8">
    <location>
        <position position="12"/>
    </location>
    <ligand>
        <name>ATP</name>
        <dbReference type="ChEBI" id="CHEBI:30616"/>
    </ligand>
</feature>
<feature type="domain" description="Aspartate/glutamate/uridylate kinase" evidence="9">
    <location>
        <begin position="7"/>
        <end position="233"/>
    </location>
</feature>
<evidence type="ECO:0000256" key="2">
    <source>
        <dbReference type="ARBA" id="ARBA00022605"/>
    </source>
</evidence>
<dbReference type="RefSeq" id="WP_089068828.1">
    <property type="nucleotide sequence ID" value="NZ_CP022358.1"/>
</dbReference>
<dbReference type="InterPro" id="IPR011529">
    <property type="entry name" value="Glu_5kinase"/>
</dbReference>
<evidence type="ECO:0000256" key="6">
    <source>
        <dbReference type="ARBA" id="ARBA00022777"/>
    </source>
</evidence>
<evidence type="ECO:0000259" key="9">
    <source>
        <dbReference type="Pfam" id="PF00696"/>
    </source>
</evidence>
<dbReference type="GO" id="GO:0055129">
    <property type="term" value="P:L-proline biosynthetic process"/>
    <property type="evidence" value="ECO:0007669"/>
    <property type="project" value="UniProtKB-UniRule"/>
</dbReference>
<dbReference type="InterPro" id="IPR001048">
    <property type="entry name" value="Asp/Glu/Uridylate_kinase"/>
</dbReference>
<dbReference type="EC" id="2.7.2.11" evidence="8"/>
<keyword evidence="4 8" id="KW-0808">Transferase</keyword>
<dbReference type="Gene3D" id="3.40.1160.10">
    <property type="entry name" value="Acetylglutamate kinase-like"/>
    <property type="match status" value="1"/>
</dbReference>
<evidence type="ECO:0000256" key="7">
    <source>
        <dbReference type="ARBA" id="ARBA00022840"/>
    </source>
</evidence>
<dbReference type="PANTHER" id="PTHR43654">
    <property type="entry name" value="GLUTAMATE 5-KINASE"/>
    <property type="match status" value="1"/>
</dbReference>
<evidence type="ECO:0000256" key="8">
    <source>
        <dbReference type="HAMAP-Rule" id="MF_00456"/>
    </source>
</evidence>
<keyword evidence="3 8" id="KW-0641">Proline biosynthesis</keyword>
<dbReference type="PROSITE" id="PS00902">
    <property type="entry name" value="GLUTAMATE_5_KINASE"/>
    <property type="match status" value="1"/>
</dbReference>
<dbReference type="UniPathway" id="UPA00098">
    <property type="reaction ID" value="UER00359"/>
</dbReference>
<comment type="function">
    <text evidence="8">Catalyzes the transfer of a phosphate group to glutamate to form L-glutamate 5-phosphate.</text>
</comment>
<feature type="binding site" evidence="8">
    <location>
        <position position="52"/>
    </location>
    <ligand>
        <name>substrate</name>
    </ligand>
</feature>
<dbReference type="Pfam" id="PF00696">
    <property type="entry name" value="AA_kinase"/>
    <property type="match status" value="1"/>
</dbReference>
<dbReference type="FunFam" id="3.40.1160.10:FF:000018">
    <property type="entry name" value="Glutamate 5-kinase"/>
    <property type="match status" value="1"/>
</dbReference>
<dbReference type="CDD" id="cd04242">
    <property type="entry name" value="AAK_G5K_ProB"/>
    <property type="match status" value="1"/>
</dbReference>
<dbReference type="InterPro" id="IPR005715">
    <property type="entry name" value="Glu_5kinase/COase_Synthase"/>
</dbReference>
<dbReference type="InterPro" id="IPR036974">
    <property type="entry name" value="PUA_sf"/>
</dbReference>
<dbReference type="GO" id="GO:0003723">
    <property type="term" value="F:RNA binding"/>
    <property type="evidence" value="ECO:0007669"/>
    <property type="project" value="InterPro"/>
</dbReference>
<sequence length="368" mass="39949">MTDSPRKRIVVKVGSALIAPHKQGCSSHYLLGIAQFITYCRVQGIQVVLVSSGSVAAGWHHFEGQAQPSVTVKKAMAAAGQADMMATWNKLFDFPTAQLLLTHGDLRNRERYISIRDTIFSLLEHGLMPIINENDAVTADKLKVGDNDNLSAMVAAAADADTLVICSDVDGLYDQNPHEHPNAKLIKQVTEINADIYAMAGGASSDVGTGGMRTKIQAAEKAISHGIETFIINGFNADSFSQLLKGQNPGTLFTPYEKPMQEHLHWMTHTSQAQGEVIVEDDFDLALDQHSEQLTSDDVVEVKGDFSVGDTILVRKGDGTKLAKAKSNYSSCLLSFITEQDDQAFASEFQQKTGPIISDKNIAILKSI</sequence>
<name>A0A220USU3_9GAMM</name>
<dbReference type="PRINTS" id="PR00474">
    <property type="entry name" value="GLU5KINASE"/>
</dbReference>
<keyword evidence="11" id="KW-1185">Reference proteome</keyword>
<dbReference type="PANTHER" id="PTHR43654:SF1">
    <property type="entry name" value="ISOPENTENYL PHOSPHATE KINASE"/>
    <property type="match status" value="1"/>
</dbReference>
<dbReference type="Proteomes" id="UP000198367">
    <property type="component" value="Chromosome"/>
</dbReference>
<dbReference type="PIRSF" id="PIRSF000729">
    <property type="entry name" value="GK"/>
    <property type="match status" value="1"/>
</dbReference>
<dbReference type="InterPro" id="IPR036393">
    <property type="entry name" value="AceGlu_kinase-like_sf"/>
</dbReference>
<dbReference type="InterPro" id="IPR015947">
    <property type="entry name" value="PUA-like_sf"/>
</dbReference>
<dbReference type="KEGG" id="sbj:CF168_20460"/>
<comment type="subcellular location">
    <subcellularLocation>
        <location evidence="8">Cytoplasm</location>
    </subcellularLocation>
</comment>
<dbReference type="EMBL" id="CP022358">
    <property type="protein sequence ID" value="ASK71060.1"/>
    <property type="molecule type" value="Genomic_DNA"/>
</dbReference>
<accession>A0A220USU3</accession>
<dbReference type="AlphaFoldDB" id="A0A220USU3"/>
<evidence type="ECO:0000256" key="4">
    <source>
        <dbReference type="ARBA" id="ARBA00022679"/>
    </source>
</evidence>
<comment type="pathway">
    <text evidence="8">Amino-acid biosynthesis; L-proline biosynthesis; L-glutamate 5-semialdehyde from L-glutamate: step 1/2.</text>
</comment>
<keyword evidence="5 8" id="KW-0547">Nucleotide-binding</keyword>
<feature type="binding site" evidence="8">
    <location>
        <position position="135"/>
    </location>
    <ligand>
        <name>substrate</name>
    </ligand>
</feature>
<proteinExistence type="inferred from homology"/>
<keyword evidence="6 8" id="KW-0418">Kinase</keyword>
<feature type="binding site" evidence="8">
    <location>
        <position position="147"/>
    </location>
    <ligand>
        <name>substrate</name>
    </ligand>
</feature>
<dbReference type="Gene3D" id="2.30.130.10">
    <property type="entry name" value="PUA domain"/>
    <property type="match status" value="1"/>
</dbReference>
<protein>
    <recommendedName>
        <fullName evidence="8">Glutamate 5-kinase</fullName>
        <ecNumber evidence="8">2.7.2.11</ecNumber>
    </recommendedName>
    <alternativeName>
        <fullName evidence="8">Gamma-glutamyl kinase</fullName>
        <shortName evidence="8">GK</shortName>
    </alternativeName>
</protein>
<dbReference type="GO" id="GO:0005829">
    <property type="term" value="C:cytosol"/>
    <property type="evidence" value="ECO:0007669"/>
    <property type="project" value="TreeGrafter"/>
</dbReference>
<keyword evidence="7 8" id="KW-0067">ATP-binding</keyword>
<dbReference type="NCBIfam" id="TIGR01027">
    <property type="entry name" value="proB"/>
    <property type="match status" value="1"/>
</dbReference>
<dbReference type="GO" id="GO:0005524">
    <property type="term" value="F:ATP binding"/>
    <property type="evidence" value="ECO:0007669"/>
    <property type="project" value="UniProtKB-KW"/>
</dbReference>
<keyword evidence="1 8" id="KW-0963">Cytoplasm</keyword>
<dbReference type="InterPro" id="IPR019797">
    <property type="entry name" value="Glutamate_5-kinase_CS"/>
</dbReference>
<feature type="binding site" evidence="8">
    <location>
        <begin position="167"/>
        <end position="168"/>
    </location>
    <ligand>
        <name>ATP</name>
        <dbReference type="ChEBI" id="CHEBI:30616"/>
    </ligand>
</feature>
<comment type="similarity">
    <text evidence="8">Belongs to the glutamate 5-kinase family.</text>
</comment>
<evidence type="ECO:0000313" key="11">
    <source>
        <dbReference type="Proteomes" id="UP000198367"/>
    </source>
</evidence>
<dbReference type="SUPFAM" id="SSF88697">
    <property type="entry name" value="PUA domain-like"/>
    <property type="match status" value="1"/>
</dbReference>
<evidence type="ECO:0000256" key="3">
    <source>
        <dbReference type="ARBA" id="ARBA00022650"/>
    </source>
</evidence>
<dbReference type="SUPFAM" id="SSF53633">
    <property type="entry name" value="Carbamate kinase-like"/>
    <property type="match status" value="1"/>
</dbReference>
<keyword evidence="2 8" id="KW-0028">Amino-acid biosynthesis</keyword>
<dbReference type="GO" id="GO:0004349">
    <property type="term" value="F:glutamate 5-kinase activity"/>
    <property type="evidence" value="ECO:0007669"/>
    <property type="project" value="UniProtKB-UniRule"/>
</dbReference>
<organism evidence="10 11">
    <name type="scientific">Shewanella bicestrii</name>
    <dbReference type="NCBI Taxonomy" id="2018305"/>
    <lineage>
        <taxon>Bacteria</taxon>
        <taxon>Pseudomonadati</taxon>
        <taxon>Pseudomonadota</taxon>
        <taxon>Gammaproteobacteria</taxon>
        <taxon>Alteromonadales</taxon>
        <taxon>Shewanellaceae</taxon>
        <taxon>Shewanella</taxon>
    </lineage>
</organism>
<dbReference type="InterPro" id="IPR041739">
    <property type="entry name" value="G5K_ProB"/>
</dbReference>
<dbReference type="PROSITE" id="PS50890">
    <property type="entry name" value="PUA"/>
    <property type="match status" value="1"/>
</dbReference>
<evidence type="ECO:0000313" key="10">
    <source>
        <dbReference type="EMBL" id="ASK71060.1"/>
    </source>
</evidence>
<reference evidence="10 11" key="1">
    <citation type="submission" date="2017-07" db="EMBL/GenBank/DDBJ databases">
        <title>Phenotypical and genomic characterization of a clinical isolate of Shewanella bicestrii sp. nov. producing an extended-spectrum beta-lactamase and a new oxacillinase variant.</title>
        <authorList>
            <person name="Jousset A.B."/>
            <person name="Bonnin R.A."/>
            <person name="Girlich D."/>
            <person name="Dabos L."/>
            <person name="Potron A."/>
            <person name="Dortet L."/>
            <person name="Glaser P."/>
            <person name="Naas T."/>
        </authorList>
    </citation>
    <scope>NUCLEOTIDE SEQUENCE [LARGE SCALE GENOMIC DNA]</scope>
    <source>
        <strain evidence="10 11">JAB-1</strain>
    </source>
</reference>
<evidence type="ECO:0000256" key="1">
    <source>
        <dbReference type="ARBA" id="ARBA00022490"/>
    </source>
</evidence>